<dbReference type="AlphaFoldDB" id="A0A518DKN6"/>
<gene>
    <name evidence="1" type="ORF">Pla8534_01430</name>
</gene>
<dbReference type="Proteomes" id="UP000317648">
    <property type="component" value="Chromosome"/>
</dbReference>
<dbReference type="OrthoDB" id="284964at2"/>
<accession>A0A518DKN6</accession>
<dbReference type="EMBL" id="CP036433">
    <property type="protein sequence ID" value="QDU92396.1"/>
    <property type="molecule type" value="Genomic_DNA"/>
</dbReference>
<sequence>MPDEEFGLAAQTVCSGLAGELQNGQSARRQRKPKEIREQVIEIAKTTGFACTRIIGELRKLGIKKVSRQTV</sequence>
<organism evidence="1 2">
    <name type="scientific">Lignipirellula cremea</name>
    <dbReference type="NCBI Taxonomy" id="2528010"/>
    <lineage>
        <taxon>Bacteria</taxon>
        <taxon>Pseudomonadati</taxon>
        <taxon>Planctomycetota</taxon>
        <taxon>Planctomycetia</taxon>
        <taxon>Pirellulales</taxon>
        <taxon>Pirellulaceae</taxon>
        <taxon>Lignipirellula</taxon>
    </lineage>
</organism>
<protein>
    <submittedName>
        <fullName evidence="1">Uncharacterized protein</fullName>
    </submittedName>
</protein>
<keyword evidence="2" id="KW-1185">Reference proteome</keyword>
<name>A0A518DKN6_9BACT</name>
<reference evidence="1 2" key="1">
    <citation type="submission" date="2019-02" db="EMBL/GenBank/DDBJ databases">
        <title>Deep-cultivation of Planctomycetes and their phenomic and genomic characterization uncovers novel biology.</title>
        <authorList>
            <person name="Wiegand S."/>
            <person name="Jogler M."/>
            <person name="Boedeker C."/>
            <person name="Pinto D."/>
            <person name="Vollmers J."/>
            <person name="Rivas-Marin E."/>
            <person name="Kohn T."/>
            <person name="Peeters S.H."/>
            <person name="Heuer A."/>
            <person name="Rast P."/>
            <person name="Oberbeckmann S."/>
            <person name="Bunk B."/>
            <person name="Jeske O."/>
            <person name="Meyerdierks A."/>
            <person name="Storesund J.E."/>
            <person name="Kallscheuer N."/>
            <person name="Luecker S."/>
            <person name="Lage O.M."/>
            <person name="Pohl T."/>
            <person name="Merkel B.J."/>
            <person name="Hornburger P."/>
            <person name="Mueller R.-W."/>
            <person name="Bruemmer F."/>
            <person name="Labrenz M."/>
            <person name="Spormann A.M."/>
            <person name="Op den Camp H."/>
            <person name="Overmann J."/>
            <person name="Amann R."/>
            <person name="Jetten M.S.M."/>
            <person name="Mascher T."/>
            <person name="Medema M.H."/>
            <person name="Devos D.P."/>
            <person name="Kaster A.-K."/>
            <person name="Ovreas L."/>
            <person name="Rohde M."/>
            <person name="Galperin M.Y."/>
            <person name="Jogler C."/>
        </authorList>
    </citation>
    <scope>NUCLEOTIDE SEQUENCE [LARGE SCALE GENOMIC DNA]</scope>
    <source>
        <strain evidence="1 2">Pla85_3_4</strain>
    </source>
</reference>
<dbReference type="RefSeq" id="WP_145048307.1">
    <property type="nucleotide sequence ID" value="NZ_CP036433.1"/>
</dbReference>
<evidence type="ECO:0000313" key="2">
    <source>
        <dbReference type="Proteomes" id="UP000317648"/>
    </source>
</evidence>
<dbReference type="KEGG" id="lcre:Pla8534_01430"/>
<proteinExistence type="predicted"/>
<evidence type="ECO:0000313" key="1">
    <source>
        <dbReference type="EMBL" id="QDU92396.1"/>
    </source>
</evidence>